<gene>
    <name evidence="2" type="ORF">OHC33_011221</name>
</gene>
<dbReference type="AlphaFoldDB" id="A0AAN8ELR5"/>
<evidence type="ECO:0000259" key="1">
    <source>
        <dbReference type="Pfam" id="PF20516"/>
    </source>
</evidence>
<evidence type="ECO:0000313" key="2">
    <source>
        <dbReference type="EMBL" id="KAK5947758.1"/>
    </source>
</evidence>
<dbReference type="Pfam" id="PF20516">
    <property type="entry name" value="PDDEXK_12"/>
    <property type="match status" value="1"/>
</dbReference>
<feature type="non-terminal residue" evidence="2">
    <location>
        <position position="1"/>
    </location>
</feature>
<proteinExistence type="predicted"/>
<reference evidence="2 3" key="1">
    <citation type="submission" date="2022-12" db="EMBL/GenBank/DDBJ databases">
        <title>Genomic features and morphological characterization of a novel Knufia sp. strain isolated from spacecraft assembly facility.</title>
        <authorList>
            <person name="Teixeira M."/>
            <person name="Chander A.M."/>
            <person name="Stajich J.E."/>
            <person name="Venkateswaran K."/>
        </authorList>
    </citation>
    <scope>NUCLEOTIDE SEQUENCE [LARGE SCALE GENOMIC DNA]</scope>
    <source>
        <strain evidence="2 3">FJI-L2-BK-P2</strain>
    </source>
</reference>
<protein>
    <recommendedName>
        <fullName evidence="1">PD-(D/E)XK nuclease-like domain-containing protein</fullName>
    </recommendedName>
</protein>
<accession>A0AAN8ELR5</accession>
<comment type="caution">
    <text evidence="2">The sequence shown here is derived from an EMBL/GenBank/DDBJ whole genome shotgun (WGS) entry which is preliminary data.</text>
</comment>
<organism evidence="2 3">
    <name type="scientific">Knufia fluminis</name>
    <dbReference type="NCBI Taxonomy" id="191047"/>
    <lineage>
        <taxon>Eukaryota</taxon>
        <taxon>Fungi</taxon>
        <taxon>Dikarya</taxon>
        <taxon>Ascomycota</taxon>
        <taxon>Pezizomycotina</taxon>
        <taxon>Eurotiomycetes</taxon>
        <taxon>Chaetothyriomycetidae</taxon>
        <taxon>Chaetothyriales</taxon>
        <taxon>Trichomeriaceae</taxon>
        <taxon>Knufia</taxon>
    </lineage>
</organism>
<dbReference type="Proteomes" id="UP001316803">
    <property type="component" value="Unassembled WGS sequence"/>
</dbReference>
<dbReference type="InterPro" id="IPR046797">
    <property type="entry name" value="PDDEXK_12"/>
</dbReference>
<keyword evidence="3" id="KW-1185">Reference proteome</keyword>
<dbReference type="EMBL" id="JAKLMC020000072">
    <property type="protein sequence ID" value="KAK5947758.1"/>
    <property type="molecule type" value="Genomic_DNA"/>
</dbReference>
<sequence length="108" mass="12533">TLREIDHEFNDIPSHMFDPTITTATPELEKQLQDVRDIYLRAERCNNHHKDENAWTEVVLSLLRISNMGRPEDMIEINSVYAILHSIHTIQRSSLYGGRFDVVTRVSA</sequence>
<name>A0AAN8ELR5_9EURO</name>
<feature type="domain" description="PD-(D/E)XK nuclease-like" evidence="1">
    <location>
        <begin position="14"/>
        <end position="74"/>
    </location>
</feature>
<evidence type="ECO:0000313" key="3">
    <source>
        <dbReference type="Proteomes" id="UP001316803"/>
    </source>
</evidence>